<keyword evidence="11 17" id="KW-0472">Membrane</keyword>
<accession>A0ABM8YQ26</accession>
<dbReference type="InterPro" id="IPR012338">
    <property type="entry name" value="Beta-lactam/transpept-like"/>
</dbReference>
<keyword evidence="1" id="KW-1003">Cell membrane</keyword>
<evidence type="ECO:0000256" key="6">
    <source>
        <dbReference type="ARBA" id="ARBA00022692"/>
    </source>
</evidence>
<organism evidence="20 21">
    <name type="scientific">Sutcliffiella rhizosphaerae</name>
    <dbReference type="NCBI Taxonomy" id="2880967"/>
    <lineage>
        <taxon>Bacteria</taxon>
        <taxon>Bacillati</taxon>
        <taxon>Bacillota</taxon>
        <taxon>Bacilli</taxon>
        <taxon>Bacillales</taxon>
        <taxon>Bacillaceae</taxon>
        <taxon>Sutcliffiella</taxon>
    </lineage>
</organism>
<evidence type="ECO:0000313" key="21">
    <source>
        <dbReference type="Proteomes" id="UP000789833"/>
    </source>
</evidence>
<evidence type="ECO:0000259" key="19">
    <source>
        <dbReference type="Pfam" id="PF00912"/>
    </source>
</evidence>
<feature type="compositionally biased region" description="Polar residues" evidence="16">
    <location>
        <begin position="909"/>
        <end position="918"/>
    </location>
</feature>
<feature type="domain" description="Glycosyl transferase family 51" evidence="19">
    <location>
        <begin position="101"/>
        <end position="282"/>
    </location>
</feature>
<dbReference type="SUPFAM" id="SSF56601">
    <property type="entry name" value="beta-lactamase/transpeptidase-like"/>
    <property type="match status" value="1"/>
</dbReference>
<evidence type="ECO:0000313" key="20">
    <source>
        <dbReference type="EMBL" id="CAG9622109.1"/>
    </source>
</evidence>
<comment type="catalytic activity">
    <reaction evidence="14">
        <text>Preferential cleavage: (Ac)2-L-Lys-D-Ala-|-D-Ala. Also transpeptidation of peptidyl-alanyl moieties that are N-acyl substituents of D-alanine.</text>
        <dbReference type="EC" id="3.4.16.4"/>
    </reaction>
</comment>
<dbReference type="InterPro" id="IPR001460">
    <property type="entry name" value="PCN-bd_Tpept"/>
</dbReference>
<keyword evidence="7" id="KW-0378">Hydrolase</keyword>
<keyword evidence="8" id="KW-0133">Cell shape</keyword>
<feature type="compositionally biased region" description="Acidic residues" evidence="16">
    <location>
        <begin position="974"/>
        <end position="984"/>
    </location>
</feature>
<evidence type="ECO:0000256" key="14">
    <source>
        <dbReference type="ARBA" id="ARBA00034000"/>
    </source>
</evidence>
<dbReference type="GO" id="GO:0016757">
    <property type="term" value="F:glycosyltransferase activity"/>
    <property type="evidence" value="ECO:0007669"/>
    <property type="project" value="UniProtKB-KW"/>
</dbReference>
<evidence type="ECO:0000256" key="7">
    <source>
        <dbReference type="ARBA" id="ARBA00022801"/>
    </source>
</evidence>
<dbReference type="Proteomes" id="UP000789833">
    <property type="component" value="Unassembled WGS sequence"/>
</dbReference>
<evidence type="ECO:0000256" key="9">
    <source>
        <dbReference type="ARBA" id="ARBA00022984"/>
    </source>
</evidence>
<dbReference type="SUPFAM" id="SSF53955">
    <property type="entry name" value="Lysozyme-like"/>
    <property type="match status" value="1"/>
</dbReference>
<evidence type="ECO:0000256" key="17">
    <source>
        <dbReference type="SAM" id="Phobius"/>
    </source>
</evidence>
<dbReference type="PANTHER" id="PTHR32282:SF32">
    <property type="entry name" value="PENICILLIN-BINDING PROTEIN 2A"/>
    <property type="match status" value="1"/>
</dbReference>
<name>A0ABM8YQ26_9BACI</name>
<evidence type="ECO:0000256" key="11">
    <source>
        <dbReference type="ARBA" id="ARBA00023136"/>
    </source>
</evidence>
<reference evidence="20 21" key="1">
    <citation type="submission" date="2021-10" db="EMBL/GenBank/DDBJ databases">
        <authorList>
            <person name="Criscuolo A."/>
        </authorList>
    </citation>
    <scope>NUCLEOTIDE SEQUENCE [LARGE SCALE GENOMIC DNA]</scope>
    <source>
        <strain evidence="21">CIP 111883</strain>
    </source>
</reference>
<evidence type="ECO:0000256" key="15">
    <source>
        <dbReference type="ARBA" id="ARBA00049902"/>
    </source>
</evidence>
<sequence length="984" mass="108646">MSNYDKFKEKSQSFFRFFVNKSTKKGANITYLVMWNLILIFLVIGLIGVSFAGGAGAGYFAALVREEPIRSYDDMRQNIYNYEESTEMYFADDVYLGKYRADLLREEVSLDQVSKHLINALVSTEDEYFYEHEGVVPKAIVRAIVQEVTNSTNQTGGSTLTQQLIKNQVLTDEVSFDRKAKEILLALRLENYFSKEEILEAYLNVSPFGRDANGRNIAGAKTAAEGIFGVDISELSIPQAAFIAGLPQSPFAYTPFTRTAEVKDSDGLEPGLQRMRYVLSRMYSMGHIDQKQYEDALAYDINKDLTSPTNSAIDDYPYVAFEIENRAQKIIAEQLALNDGYEKEELESNEELYREYIQLADTALRQKGYIIKTTLDKDIYTKMREITEEFPYFDRTVAYKNEEQVDQETGELVRRNAEQVGAILLDNQTGAIISFVGGRDFKISDLNFATNTWRHNGSTMKPLLGYAPAYELGTLQPGSILADTPLTVRAGGQTWTPNNWNNQFNGLVTARESVALSHNLSAIRGYMEILPQRPMDFLFKQNFKELTQQDAGNISAVLGSPAVGVSVEENTAGYVTFANGGNYVEPYLIESITTKDGEVIYEHNVEPVEIYSPQTAYLMIDTMRDTFRRGTAIPARNNLQFSADWAGKTGTTQDTHDVWMMGSNPKVTFGLWLGYDERYVLEKISGYTPTQRSQMLWAQLLNGAYSTNPDKVSTSEQFQMPGGIVRRSYCKLSGLLPSELCQKAGLVGDDLFNAKFAPTKTDDSLTTGKYVQIGDVAYAPLSSTPSEFVKEGPMLKPDFLKKLQIGSIEELAKYMDNKDVFKGLTVLSKDPLPTNNSAPKQVGGVSLSGNTLSWSGSSEKDVIGYYVYFKQNSSSSARKIASVQAGDDLNSKISQDTGLFYVTAVNASGKESSASNTVKRGDPDKKEEEKKETKPENKPPSNGNSGGGNSGGGNSGGGNNGGGNSGGDNSTDPPPDDSGDDGDD</sequence>
<feature type="compositionally biased region" description="Basic and acidic residues" evidence="16">
    <location>
        <begin position="919"/>
        <end position="937"/>
    </location>
</feature>
<keyword evidence="9" id="KW-0573">Peptidoglycan synthesis</keyword>
<dbReference type="EMBL" id="CAKJTJ010000017">
    <property type="protein sequence ID" value="CAG9622109.1"/>
    <property type="molecule type" value="Genomic_DNA"/>
</dbReference>
<dbReference type="InterPro" id="IPR036950">
    <property type="entry name" value="PBP_transglycosylase"/>
</dbReference>
<evidence type="ECO:0000256" key="1">
    <source>
        <dbReference type="ARBA" id="ARBA00022475"/>
    </source>
</evidence>
<evidence type="ECO:0000259" key="18">
    <source>
        <dbReference type="Pfam" id="PF00905"/>
    </source>
</evidence>
<evidence type="ECO:0000256" key="12">
    <source>
        <dbReference type="ARBA" id="ARBA00023268"/>
    </source>
</evidence>
<keyword evidence="13" id="KW-0961">Cell wall biogenesis/degradation</keyword>
<protein>
    <submittedName>
        <fullName evidence="20">Biosynthetic peptidoglycan transglycosylase</fullName>
        <ecNumber evidence="20">2.4.1.129</ecNumber>
    </submittedName>
</protein>
<dbReference type="Pfam" id="PF00905">
    <property type="entry name" value="Transpeptidase"/>
    <property type="match status" value="1"/>
</dbReference>
<keyword evidence="21" id="KW-1185">Reference proteome</keyword>
<dbReference type="InterPro" id="IPR023346">
    <property type="entry name" value="Lysozyme-like_dom_sf"/>
</dbReference>
<dbReference type="InterPro" id="IPR050396">
    <property type="entry name" value="Glycosyltr_51/Transpeptidase"/>
</dbReference>
<dbReference type="Gene3D" id="1.10.3810.10">
    <property type="entry name" value="Biosynthetic peptidoglycan transglycosylase-like"/>
    <property type="match status" value="1"/>
</dbReference>
<evidence type="ECO:0000256" key="10">
    <source>
        <dbReference type="ARBA" id="ARBA00022989"/>
    </source>
</evidence>
<comment type="caution">
    <text evidence="20">The sequence shown here is derived from an EMBL/GenBank/DDBJ whole genome shotgun (WGS) entry which is preliminary data.</text>
</comment>
<feature type="region of interest" description="Disordered" evidence="16">
    <location>
        <begin position="909"/>
        <end position="984"/>
    </location>
</feature>
<evidence type="ECO:0000256" key="2">
    <source>
        <dbReference type="ARBA" id="ARBA00022645"/>
    </source>
</evidence>
<feature type="compositionally biased region" description="Gly residues" evidence="16">
    <location>
        <begin position="944"/>
        <end position="966"/>
    </location>
</feature>
<keyword evidence="2" id="KW-0121">Carboxypeptidase</keyword>
<keyword evidence="5 20" id="KW-0808">Transferase</keyword>
<feature type="transmembrane region" description="Helical" evidence="17">
    <location>
        <begin position="31"/>
        <end position="61"/>
    </location>
</feature>
<keyword evidence="4 20" id="KW-0328">Glycosyltransferase</keyword>
<evidence type="ECO:0000256" key="8">
    <source>
        <dbReference type="ARBA" id="ARBA00022960"/>
    </source>
</evidence>
<evidence type="ECO:0000256" key="5">
    <source>
        <dbReference type="ARBA" id="ARBA00022679"/>
    </source>
</evidence>
<dbReference type="Gene3D" id="2.60.40.10">
    <property type="entry name" value="Immunoglobulins"/>
    <property type="match status" value="1"/>
</dbReference>
<evidence type="ECO:0000256" key="13">
    <source>
        <dbReference type="ARBA" id="ARBA00023316"/>
    </source>
</evidence>
<feature type="domain" description="Penicillin-binding protein transpeptidase" evidence="18">
    <location>
        <begin position="421"/>
        <end position="662"/>
    </location>
</feature>
<dbReference type="EC" id="2.4.1.129" evidence="20"/>
<proteinExistence type="predicted"/>
<keyword evidence="12" id="KW-0511">Multifunctional enzyme</keyword>
<keyword evidence="6 17" id="KW-0812">Transmembrane</keyword>
<gene>
    <name evidence="20" type="primary">mtgA</name>
    <name evidence="20" type="ORF">BACCIP111883_02900</name>
</gene>
<dbReference type="PANTHER" id="PTHR32282">
    <property type="entry name" value="BINDING PROTEIN TRANSPEPTIDASE, PUTATIVE-RELATED"/>
    <property type="match status" value="1"/>
</dbReference>
<dbReference type="Pfam" id="PF00912">
    <property type="entry name" value="Transgly"/>
    <property type="match status" value="1"/>
</dbReference>
<dbReference type="InterPro" id="IPR013783">
    <property type="entry name" value="Ig-like_fold"/>
</dbReference>
<dbReference type="Gene3D" id="3.90.1310.40">
    <property type="match status" value="1"/>
</dbReference>
<evidence type="ECO:0000256" key="4">
    <source>
        <dbReference type="ARBA" id="ARBA00022676"/>
    </source>
</evidence>
<keyword evidence="3" id="KW-0645">Protease</keyword>
<dbReference type="Gene3D" id="3.40.710.10">
    <property type="entry name" value="DD-peptidase/beta-lactamase superfamily"/>
    <property type="match status" value="1"/>
</dbReference>
<dbReference type="InterPro" id="IPR001264">
    <property type="entry name" value="Glyco_trans_51"/>
</dbReference>
<keyword evidence="10 17" id="KW-1133">Transmembrane helix</keyword>
<comment type="catalytic activity">
    <reaction evidence="15">
        <text>[GlcNAc-(1-&gt;4)-Mur2Ac(oyl-L-Ala-gamma-D-Glu-L-Lys-D-Ala-D-Ala)](n)-di-trans,octa-cis-undecaprenyl diphosphate + beta-D-GlcNAc-(1-&gt;4)-Mur2Ac(oyl-L-Ala-gamma-D-Glu-L-Lys-D-Ala-D-Ala)-di-trans,octa-cis-undecaprenyl diphosphate = [GlcNAc-(1-&gt;4)-Mur2Ac(oyl-L-Ala-gamma-D-Glu-L-Lys-D-Ala-D-Ala)](n+1)-di-trans,octa-cis-undecaprenyl diphosphate + di-trans,octa-cis-undecaprenyl diphosphate + H(+)</text>
        <dbReference type="Rhea" id="RHEA:23708"/>
        <dbReference type="Rhea" id="RHEA-COMP:9602"/>
        <dbReference type="Rhea" id="RHEA-COMP:9603"/>
        <dbReference type="ChEBI" id="CHEBI:15378"/>
        <dbReference type="ChEBI" id="CHEBI:58405"/>
        <dbReference type="ChEBI" id="CHEBI:60033"/>
        <dbReference type="ChEBI" id="CHEBI:78435"/>
        <dbReference type="EC" id="2.4.99.28"/>
    </reaction>
</comment>
<evidence type="ECO:0000256" key="3">
    <source>
        <dbReference type="ARBA" id="ARBA00022670"/>
    </source>
</evidence>
<evidence type="ECO:0000256" key="16">
    <source>
        <dbReference type="SAM" id="MobiDB-lite"/>
    </source>
</evidence>